<keyword evidence="1" id="KW-0732">Signal</keyword>
<dbReference type="PANTHER" id="PTHR33122">
    <property type="entry name" value="LIPID BINDING PROTEIN-RELATED"/>
    <property type="match status" value="1"/>
</dbReference>
<dbReference type="InterPro" id="IPR039265">
    <property type="entry name" value="DIR1-like"/>
</dbReference>
<accession>A0AAE1JYH5</accession>
<evidence type="ECO:0000256" key="1">
    <source>
        <dbReference type="SAM" id="SignalP"/>
    </source>
</evidence>
<dbReference type="GO" id="GO:0009627">
    <property type="term" value="P:systemic acquired resistance"/>
    <property type="evidence" value="ECO:0007669"/>
    <property type="project" value="InterPro"/>
</dbReference>
<evidence type="ECO:0000259" key="2">
    <source>
        <dbReference type="SMART" id="SM00499"/>
    </source>
</evidence>
<organism evidence="3 4">
    <name type="scientific">Acacia crassicarpa</name>
    <name type="common">northern wattle</name>
    <dbReference type="NCBI Taxonomy" id="499986"/>
    <lineage>
        <taxon>Eukaryota</taxon>
        <taxon>Viridiplantae</taxon>
        <taxon>Streptophyta</taxon>
        <taxon>Embryophyta</taxon>
        <taxon>Tracheophyta</taxon>
        <taxon>Spermatophyta</taxon>
        <taxon>Magnoliopsida</taxon>
        <taxon>eudicotyledons</taxon>
        <taxon>Gunneridae</taxon>
        <taxon>Pentapetalae</taxon>
        <taxon>rosids</taxon>
        <taxon>fabids</taxon>
        <taxon>Fabales</taxon>
        <taxon>Fabaceae</taxon>
        <taxon>Caesalpinioideae</taxon>
        <taxon>mimosoid clade</taxon>
        <taxon>Acacieae</taxon>
        <taxon>Acacia</taxon>
    </lineage>
</organism>
<reference evidence="3" key="1">
    <citation type="submission" date="2023-10" db="EMBL/GenBank/DDBJ databases">
        <title>Chromosome-level genome of the transformable northern wattle, Acacia crassicarpa.</title>
        <authorList>
            <person name="Massaro I."/>
            <person name="Sinha N.R."/>
            <person name="Poethig S."/>
            <person name="Leichty A.R."/>
        </authorList>
    </citation>
    <scope>NUCLEOTIDE SEQUENCE</scope>
    <source>
        <strain evidence="3">Acra3RX</strain>
        <tissue evidence="3">Leaf</tissue>
    </source>
</reference>
<feature type="domain" description="Bifunctional inhibitor/plant lipid transfer protein/seed storage helical" evidence="2">
    <location>
        <begin position="27"/>
        <end position="108"/>
    </location>
</feature>
<dbReference type="SMART" id="SM00499">
    <property type="entry name" value="AAI"/>
    <property type="match status" value="1"/>
</dbReference>
<proteinExistence type="predicted"/>
<name>A0AAE1JYH5_9FABA</name>
<evidence type="ECO:0000313" key="3">
    <source>
        <dbReference type="EMBL" id="KAK4277893.1"/>
    </source>
</evidence>
<keyword evidence="4" id="KW-1185">Reference proteome</keyword>
<dbReference type="EMBL" id="JAWXYG010000003">
    <property type="protein sequence ID" value="KAK4277893.1"/>
    <property type="molecule type" value="Genomic_DNA"/>
</dbReference>
<sequence>MNNIFFLVLLVILGLINHGEVYGAGECGISSPDKEARKLAPCISATMDANAPVSDRCCNQIKKLGQKIACLCAIVLSNTAKIFGVKPEIAVTIPKRCNIADRPVGYKCGDYSVP</sequence>
<dbReference type="Proteomes" id="UP001293593">
    <property type="component" value="Unassembled WGS sequence"/>
</dbReference>
<dbReference type="InterPro" id="IPR016140">
    <property type="entry name" value="Bifunc_inhib/LTP/seed_store"/>
</dbReference>
<evidence type="ECO:0000313" key="4">
    <source>
        <dbReference type="Proteomes" id="UP001293593"/>
    </source>
</evidence>
<gene>
    <name evidence="3" type="ORF">QN277_015816</name>
</gene>
<dbReference type="Pfam" id="PF14368">
    <property type="entry name" value="LTP_2"/>
    <property type="match status" value="1"/>
</dbReference>
<dbReference type="AlphaFoldDB" id="A0AAE1JYH5"/>
<feature type="signal peptide" evidence="1">
    <location>
        <begin position="1"/>
        <end position="23"/>
    </location>
</feature>
<dbReference type="SUPFAM" id="SSF47699">
    <property type="entry name" value="Bifunctional inhibitor/lipid-transfer protein/seed storage 2S albumin"/>
    <property type="match status" value="1"/>
</dbReference>
<dbReference type="PANTHER" id="PTHR33122:SF4">
    <property type="entry name" value="OS04G0415800 PROTEIN"/>
    <property type="match status" value="1"/>
</dbReference>
<dbReference type="Gene3D" id="1.10.110.10">
    <property type="entry name" value="Plant lipid-transfer and hydrophobic proteins"/>
    <property type="match status" value="1"/>
</dbReference>
<dbReference type="InterPro" id="IPR036312">
    <property type="entry name" value="Bifun_inhib/LTP/seed_sf"/>
</dbReference>
<feature type="chain" id="PRO_5042183778" description="Bifunctional inhibitor/plant lipid transfer protein/seed storage helical domain-containing protein" evidence="1">
    <location>
        <begin position="24"/>
        <end position="114"/>
    </location>
</feature>
<protein>
    <recommendedName>
        <fullName evidence="2">Bifunctional inhibitor/plant lipid transfer protein/seed storage helical domain-containing protein</fullName>
    </recommendedName>
</protein>
<dbReference type="GO" id="GO:0005504">
    <property type="term" value="F:fatty acid binding"/>
    <property type="evidence" value="ECO:0007669"/>
    <property type="project" value="InterPro"/>
</dbReference>
<comment type="caution">
    <text evidence="3">The sequence shown here is derived from an EMBL/GenBank/DDBJ whole genome shotgun (WGS) entry which is preliminary data.</text>
</comment>
<dbReference type="CDD" id="cd00010">
    <property type="entry name" value="AAI_LTSS"/>
    <property type="match status" value="1"/>
</dbReference>